<dbReference type="Proteomes" id="UP000195963">
    <property type="component" value="Unassembled WGS sequence"/>
</dbReference>
<dbReference type="AlphaFoldDB" id="A0A1Y6MCJ7"/>
<keyword evidence="3" id="KW-1185">Reference proteome</keyword>
<organism evidence="2 3">
    <name type="scientific">Photobacterium malacitanum</name>
    <dbReference type="NCBI Taxonomy" id="2204294"/>
    <lineage>
        <taxon>Bacteria</taxon>
        <taxon>Pseudomonadati</taxon>
        <taxon>Pseudomonadota</taxon>
        <taxon>Gammaproteobacteria</taxon>
        <taxon>Vibrionales</taxon>
        <taxon>Vibrionaceae</taxon>
        <taxon>Photobacterium</taxon>
    </lineage>
</organism>
<dbReference type="InterPro" id="IPR045644">
    <property type="entry name" value="DUF6404"/>
</dbReference>
<protein>
    <submittedName>
        <fullName evidence="2">Uncharacterized protein</fullName>
    </submittedName>
</protein>
<dbReference type="RefSeq" id="WP_087844638.1">
    <property type="nucleotide sequence ID" value="NZ_FYAK01000002.1"/>
</dbReference>
<evidence type="ECO:0000256" key="1">
    <source>
        <dbReference type="SAM" id="Phobius"/>
    </source>
</evidence>
<evidence type="ECO:0000313" key="3">
    <source>
        <dbReference type="Proteomes" id="UP000195963"/>
    </source>
</evidence>
<reference evidence="3" key="1">
    <citation type="submission" date="2017-06" db="EMBL/GenBank/DDBJ databases">
        <authorList>
            <person name="Rodrigo-Torres L."/>
            <person name="Arahal R.D."/>
            <person name="Lucena T."/>
        </authorList>
    </citation>
    <scope>NUCLEOTIDE SEQUENCE [LARGE SCALE GENOMIC DNA]</scope>
    <source>
        <strain evidence="3">CECT 9190</strain>
    </source>
</reference>
<keyword evidence="1" id="KW-0472">Membrane</keyword>
<gene>
    <name evidence="2" type="ORF">PMAL9190_01559</name>
</gene>
<feature type="transmembrane region" description="Helical" evidence="1">
    <location>
        <begin position="75"/>
        <end position="96"/>
    </location>
</feature>
<evidence type="ECO:0000313" key="2">
    <source>
        <dbReference type="EMBL" id="SMY34222.1"/>
    </source>
</evidence>
<accession>A0A1Y6MCJ7</accession>
<proteinExistence type="predicted"/>
<name>A0A1Y6MCJ7_9GAMM</name>
<keyword evidence="1" id="KW-0812">Transmembrane</keyword>
<dbReference type="Pfam" id="PF19942">
    <property type="entry name" value="DUF6404"/>
    <property type="match status" value="1"/>
</dbReference>
<keyword evidence="1" id="KW-1133">Transmembrane helix</keyword>
<feature type="transmembrane region" description="Helical" evidence="1">
    <location>
        <begin position="46"/>
        <end position="69"/>
    </location>
</feature>
<sequence>MKRADFIQLYLEKKGVNRYLTKPYPAYLILFQANPKPRLFESPLKLFVLQSVFGSLSWGFMMWLIIWQFEAFSVYYLYASVFFGVFTAAILAVNVAKTQTRLKIDSWEQWLQDNHFDESCNG</sequence>
<dbReference type="EMBL" id="FYAK01000002">
    <property type="protein sequence ID" value="SMY34222.1"/>
    <property type="molecule type" value="Genomic_DNA"/>
</dbReference>